<comment type="caution">
    <text evidence="1">The sequence shown here is derived from an EMBL/GenBank/DDBJ whole genome shotgun (WGS) entry which is preliminary data.</text>
</comment>
<organism evidence="1 2">
    <name type="scientific">Kouleothrix aurantiaca</name>
    <dbReference type="NCBI Taxonomy" id="186479"/>
    <lineage>
        <taxon>Bacteria</taxon>
        <taxon>Bacillati</taxon>
        <taxon>Chloroflexota</taxon>
        <taxon>Chloroflexia</taxon>
        <taxon>Chloroflexales</taxon>
        <taxon>Roseiflexineae</taxon>
        <taxon>Roseiflexaceae</taxon>
        <taxon>Kouleothrix</taxon>
    </lineage>
</organism>
<dbReference type="AlphaFoldDB" id="A0A0P9CZ12"/>
<proteinExistence type="predicted"/>
<reference evidence="1 2" key="1">
    <citation type="submission" date="2015-09" db="EMBL/GenBank/DDBJ databases">
        <title>Draft genome sequence of Kouleothrix aurantiaca JCM 19913.</title>
        <authorList>
            <person name="Hemp J."/>
        </authorList>
    </citation>
    <scope>NUCLEOTIDE SEQUENCE [LARGE SCALE GENOMIC DNA]</scope>
    <source>
        <strain evidence="1 2">COM-B</strain>
    </source>
</reference>
<sequence length="152" mass="15953">MGGRARHGRFGVSRGLSPEATEQLAQLLRALAMRPELISAAHAAIAAQDGAQEALTPRFPLSVAGWIDCAADGGRQVLAVRYRMFATDESEAAAAARSAVAQHDPSAVWLEGPRLATAAEEEAEAAARDTNRPCLATITLIVPPCTEEVTHG</sequence>
<name>A0A0P9CZ12_9CHLR</name>
<protein>
    <submittedName>
        <fullName evidence="1">Uncharacterized protein</fullName>
    </submittedName>
</protein>
<accession>A0A0P9CZ12</accession>
<evidence type="ECO:0000313" key="1">
    <source>
        <dbReference type="EMBL" id="KPV48338.1"/>
    </source>
</evidence>
<evidence type="ECO:0000313" key="2">
    <source>
        <dbReference type="Proteomes" id="UP000050509"/>
    </source>
</evidence>
<dbReference type="EMBL" id="LJCR01002731">
    <property type="protein sequence ID" value="KPV48338.1"/>
    <property type="molecule type" value="Genomic_DNA"/>
</dbReference>
<gene>
    <name evidence="1" type="ORF">SE17_38590</name>
</gene>
<keyword evidence="2" id="KW-1185">Reference proteome</keyword>
<dbReference type="Proteomes" id="UP000050509">
    <property type="component" value="Unassembled WGS sequence"/>
</dbReference>